<name>F3L4G6_9GAMM</name>
<dbReference type="RefSeq" id="WP_009576723.1">
    <property type="nucleotide sequence ID" value="NZ_AEIG01000083.1"/>
</dbReference>
<evidence type="ECO:0000313" key="1">
    <source>
        <dbReference type="EMBL" id="EGG28781.1"/>
    </source>
</evidence>
<proteinExistence type="predicted"/>
<dbReference type="EMBL" id="AEIG01000083">
    <property type="protein sequence ID" value="EGG28781.1"/>
    <property type="molecule type" value="Genomic_DNA"/>
</dbReference>
<dbReference type="STRING" id="2518989.IMCC3088_2567"/>
<protein>
    <submittedName>
        <fullName evidence="1">Uncharacterized protein</fullName>
    </submittedName>
</protein>
<sequence length="40" mass="4501">MRKYVLGRSAALLEDAEVLAYVAPEHCAIEHWLMSPSQQS</sequence>
<dbReference type="Proteomes" id="UP000005615">
    <property type="component" value="Unassembled WGS sequence"/>
</dbReference>
<evidence type="ECO:0000313" key="2">
    <source>
        <dbReference type="Proteomes" id="UP000005615"/>
    </source>
</evidence>
<organism evidence="1 2">
    <name type="scientific">Aequoribacter fuscus</name>
    <dbReference type="NCBI Taxonomy" id="2518989"/>
    <lineage>
        <taxon>Bacteria</taxon>
        <taxon>Pseudomonadati</taxon>
        <taxon>Pseudomonadota</taxon>
        <taxon>Gammaproteobacteria</taxon>
        <taxon>Cellvibrionales</taxon>
        <taxon>Halieaceae</taxon>
        <taxon>Aequoribacter</taxon>
    </lineage>
</organism>
<comment type="caution">
    <text evidence="1">The sequence shown here is derived from an EMBL/GenBank/DDBJ whole genome shotgun (WGS) entry which is preliminary data.</text>
</comment>
<gene>
    <name evidence="1" type="ORF">IMCC3088_2567</name>
</gene>
<dbReference type="AlphaFoldDB" id="F3L4G6"/>
<accession>F3L4G6</accession>
<keyword evidence="2" id="KW-1185">Reference proteome</keyword>
<reference evidence="1 2" key="1">
    <citation type="journal article" date="2011" name="J. Bacteriol.">
        <title>Genome sequence of strain IMCC3088, a proteorhodopsin-containing marine bacterium belonging to the OM60/NOR5 clade.</title>
        <authorList>
            <person name="Jang Y."/>
            <person name="Oh H.M."/>
            <person name="Kang I."/>
            <person name="Lee K."/>
            <person name="Yang S.J."/>
            <person name="Cho J.C."/>
        </authorList>
    </citation>
    <scope>NUCLEOTIDE SEQUENCE [LARGE SCALE GENOMIC DNA]</scope>
    <source>
        <strain evidence="1 2">IMCC3088</strain>
    </source>
</reference>